<feature type="coiled-coil region" evidence="1">
    <location>
        <begin position="474"/>
        <end position="578"/>
    </location>
</feature>
<feature type="region of interest" description="Disordered" evidence="2">
    <location>
        <begin position="848"/>
        <end position="869"/>
    </location>
</feature>
<feature type="coiled-coil region" evidence="1">
    <location>
        <begin position="277"/>
        <end position="448"/>
    </location>
</feature>
<dbReference type="EMBL" id="JAPFFF010000007">
    <property type="protein sequence ID" value="KAK8886310.1"/>
    <property type="molecule type" value="Genomic_DNA"/>
</dbReference>
<sequence>MNSTSPSDQSKIKTYSALLSSSFSEMKKLMCNNDLPQILDRERSISLQNTLNAQAEEINNLQQENKILLSQQNDQLEQNHQKDDQSKFLNIFITKANTFLERYNEFIKVIIEKEDEKILQIMNKYKLQIQRINNFLQTVHNNAGMQAKDNQIIQLQRNINELQVQNSTINSLNLQLTQKNSDLQISLQNAENNNSINNNLINQLNKQVAEKNELINSLQHQNQEKDNQIIAFQKNFNTQNLSNTQSSNPDSEYSESFNFTIQDNNSSLPDTNNQKAIDTLNLKIDQLQNSINEKKLMIKDLNQIIDDSKAEKDLLLSQIQQKDNEINKLRINSIDSKSVVLLKQKIEEMTKENQYKDNEISNLQHQIQISSSSLKDDQIQSLSLHVHSLADENSKLKEDIQSIQNSNNLFLEQIKNLQESKSSLNNINLDLNAKIDELETRLNQAQSTISPPSNDIQEMKELLAKNSERDSQKIKSLLQQVKDTLEHSERVKNELKSVQNENAKLQNQIQTIEARMKSIQFTNSQLQNKLKNSDETINQKELIIQQLSNSKDELNQRYEELIETHISLKNQFEQLNKTFSTILGCSPDPQEISRQLTDSIEKLANLQYSVVSNNDIKKEVELLRRQNNDLNNRLIKKEEILQSTLNLCQDGKESEVVKKMKENFTDLNQEHSKLIEEHKQLQRKMFLSESSYKEIESKLIDQKNINEELMKKSEQIELYEFVTSHFIELLSDLSKALITPTYSISELHQKRSLSVDNLLAQLKKRHFSSDEAISYWNSFSTVIQESLVFDPTEEITSFSNQKPKSPLSSSHKPSIPLYHRLNQSESSMTPTQSNLNIDRLSPNIITRTNPLARDSPSTNFEPSININFP</sequence>
<feature type="coiled-coil region" evidence="1">
    <location>
        <begin position="145"/>
        <end position="235"/>
    </location>
</feature>
<feature type="coiled-coil region" evidence="1">
    <location>
        <begin position="613"/>
        <end position="712"/>
    </location>
</feature>
<reference evidence="3 4" key="1">
    <citation type="submission" date="2024-04" db="EMBL/GenBank/DDBJ databases">
        <title>Tritrichomonas musculus Genome.</title>
        <authorList>
            <person name="Alves-Ferreira E."/>
            <person name="Grigg M."/>
            <person name="Lorenzi H."/>
            <person name="Galac M."/>
        </authorList>
    </citation>
    <scope>NUCLEOTIDE SEQUENCE [LARGE SCALE GENOMIC DNA]</scope>
    <source>
        <strain evidence="3 4">EAF2021</strain>
    </source>
</reference>
<feature type="coiled-coil region" evidence="1">
    <location>
        <begin position="44"/>
        <end position="79"/>
    </location>
</feature>
<comment type="caution">
    <text evidence="3">The sequence shown here is derived from an EMBL/GenBank/DDBJ whole genome shotgun (WGS) entry which is preliminary data.</text>
</comment>
<dbReference type="Proteomes" id="UP001470230">
    <property type="component" value="Unassembled WGS sequence"/>
</dbReference>
<proteinExistence type="predicted"/>
<keyword evidence="1" id="KW-0175">Coiled coil</keyword>
<name>A0ABR2K8D1_9EUKA</name>
<evidence type="ECO:0000256" key="2">
    <source>
        <dbReference type="SAM" id="MobiDB-lite"/>
    </source>
</evidence>
<evidence type="ECO:0000313" key="3">
    <source>
        <dbReference type="EMBL" id="KAK8886310.1"/>
    </source>
</evidence>
<organism evidence="3 4">
    <name type="scientific">Tritrichomonas musculus</name>
    <dbReference type="NCBI Taxonomy" id="1915356"/>
    <lineage>
        <taxon>Eukaryota</taxon>
        <taxon>Metamonada</taxon>
        <taxon>Parabasalia</taxon>
        <taxon>Tritrichomonadida</taxon>
        <taxon>Tritrichomonadidae</taxon>
        <taxon>Tritrichomonas</taxon>
    </lineage>
</organism>
<gene>
    <name evidence="3" type="ORF">M9Y10_041772</name>
</gene>
<accession>A0ABR2K8D1</accession>
<evidence type="ECO:0000256" key="1">
    <source>
        <dbReference type="SAM" id="Coils"/>
    </source>
</evidence>
<evidence type="ECO:0000313" key="4">
    <source>
        <dbReference type="Proteomes" id="UP001470230"/>
    </source>
</evidence>
<protein>
    <submittedName>
        <fullName evidence="3">Uncharacterized protein</fullName>
    </submittedName>
</protein>
<keyword evidence="4" id="KW-1185">Reference proteome</keyword>